<feature type="region of interest" description="Disordered" evidence="1">
    <location>
        <begin position="347"/>
        <end position="413"/>
    </location>
</feature>
<feature type="compositionally biased region" description="Low complexity" evidence="1">
    <location>
        <begin position="169"/>
        <end position="191"/>
    </location>
</feature>
<dbReference type="Gene3D" id="3.10.20.90">
    <property type="entry name" value="Phosphatidylinositol 3-kinase Catalytic Subunit, Chain A, domain 1"/>
    <property type="match status" value="1"/>
</dbReference>
<organism evidence="3 4">
    <name type="scientific">Physocladia obscura</name>
    <dbReference type="NCBI Taxonomy" id="109957"/>
    <lineage>
        <taxon>Eukaryota</taxon>
        <taxon>Fungi</taxon>
        <taxon>Fungi incertae sedis</taxon>
        <taxon>Chytridiomycota</taxon>
        <taxon>Chytridiomycota incertae sedis</taxon>
        <taxon>Chytridiomycetes</taxon>
        <taxon>Chytridiales</taxon>
        <taxon>Chytriomycetaceae</taxon>
        <taxon>Physocladia</taxon>
    </lineage>
</organism>
<dbReference type="Pfam" id="PF25372">
    <property type="entry name" value="DUF7885"/>
    <property type="match status" value="1"/>
</dbReference>
<evidence type="ECO:0000313" key="3">
    <source>
        <dbReference type="EMBL" id="KAJ3113553.1"/>
    </source>
</evidence>
<dbReference type="SMART" id="SM00367">
    <property type="entry name" value="LRR_CC"/>
    <property type="match status" value="5"/>
</dbReference>
<dbReference type="InterPro" id="IPR057207">
    <property type="entry name" value="FBXL15_LRR"/>
</dbReference>
<dbReference type="Gene3D" id="3.80.10.10">
    <property type="entry name" value="Ribonuclease Inhibitor"/>
    <property type="match status" value="3"/>
</dbReference>
<dbReference type="Proteomes" id="UP001211907">
    <property type="component" value="Unassembled WGS sequence"/>
</dbReference>
<dbReference type="AlphaFoldDB" id="A0AAD5SWH5"/>
<feature type="region of interest" description="Disordered" evidence="1">
    <location>
        <begin position="73"/>
        <end position="122"/>
    </location>
</feature>
<keyword evidence="4" id="KW-1185">Reference proteome</keyword>
<feature type="domain" description="F-box/LRR-repeat protein 15-like leucin rich repeat" evidence="2">
    <location>
        <begin position="668"/>
        <end position="760"/>
    </location>
</feature>
<sequence>MEADLIYSQLITIGFSSRTASAAAETRCASIDEAVELAIALQKMESEEATDMMVSRAPVLRLPNTVTQEAIARNDKVNSKNHHNTHPPSLNSNDGQASNSTANSKTANIPIESRYGTSHRQDNADLVARQEIARLHAFKKSQDAEKKKLLKQIQDDRATFAERQRTRVNTTGSNNNNNKNTTADNEENNNTGFPAIATTPTTTTTITPPSEQSPETASILFRLPSSASPSAAVSVKHVFAASASVAILFDFLRSTTASLRIPQTATIALHAHFPSLSLHERDIHLAAADVNSNRNGQSLRDAGLCPSAALHVVFLDAAPPVTIVADGAAVVSASSAAFIVEEADVNMSEGAPIDENTDTEDEDTTDSGDNMTADDNYGGENETTTEDGDGISDHDEGNPPQGHVLGGGHIMGAGAENHRAAGIANAMGNQAGVGGVHRGRGGPPRGFGGFGLGQFRPPPNVFGPGHVLGVGAGGARGRGVGSRGDFGRGGGLPMPPGFGGFEEGAAERNIVGNRLGGILIPTQAETGGENQAHNERAARIAAIQNRTILQQQRQRTQQQQQQQQQENRKFSLRRSAIPLSDLAVLASVQLLSQNKSVKALQKHQLASLRRFNQGMTEKIVEESVKLRIFNNSFILRLKAAPIESLNLGSYTLATDSLLETISTTHWASLISLTLRGNEVITDEGIFSLHTCRNLKTLNISNTKHITDKAFTYLLELSALTNLDMSRVKKITSRGLALFATNDDVPALQSLNLTACSGITSADTFVHLSEILLHTSLRELSLQGCPLICPLKCPPIGACAALEVLDLSRIVGLTDLDLSTVSTFGSQLVGVDFSGSGAASLGTEQEFFGGIFTATSAVAVLETGGADGGGNNIMEIELPSKKEFGKGTREFLTRMRQLQILKLPRAGEVGVDSIIKAVCGVSASVSTGSRSDTMKITKLELDGFVYLSDAGMVGISRLSDTLRVLSLAGTGISGACLSGGISLLSGLSELNLDRTNVGNSVVAACSDMGLLEVLSLSETNLTDIGLFQFRTCRFRFTLKRLNLSRTTISEMGVGRGLHGFSQLVSLNVERSGVKTLEGCLARLDHEAQLAGVSLNNAIKTGRGIRFALETPDSAPTDWNLMEEDVE</sequence>
<dbReference type="GO" id="GO:0031146">
    <property type="term" value="P:SCF-dependent proteasomal ubiquitin-dependent protein catabolic process"/>
    <property type="evidence" value="ECO:0007669"/>
    <property type="project" value="TreeGrafter"/>
</dbReference>
<evidence type="ECO:0000259" key="2">
    <source>
        <dbReference type="Pfam" id="PF25372"/>
    </source>
</evidence>
<dbReference type="InterPro" id="IPR006553">
    <property type="entry name" value="Leu-rich_rpt_Cys-con_subtyp"/>
</dbReference>
<dbReference type="InterPro" id="IPR032675">
    <property type="entry name" value="LRR_dom_sf"/>
</dbReference>
<reference evidence="3" key="1">
    <citation type="submission" date="2020-05" db="EMBL/GenBank/DDBJ databases">
        <title>Phylogenomic resolution of chytrid fungi.</title>
        <authorList>
            <person name="Stajich J.E."/>
            <person name="Amses K."/>
            <person name="Simmons R."/>
            <person name="Seto K."/>
            <person name="Myers J."/>
            <person name="Bonds A."/>
            <person name="Quandt C.A."/>
            <person name="Barry K."/>
            <person name="Liu P."/>
            <person name="Grigoriev I."/>
            <person name="Longcore J.E."/>
            <person name="James T.Y."/>
        </authorList>
    </citation>
    <scope>NUCLEOTIDE SEQUENCE</scope>
    <source>
        <strain evidence="3">JEL0513</strain>
    </source>
</reference>
<evidence type="ECO:0000256" key="1">
    <source>
        <dbReference type="SAM" id="MobiDB-lite"/>
    </source>
</evidence>
<gene>
    <name evidence="3" type="ORF">HK100_001945</name>
</gene>
<dbReference type="SUPFAM" id="SSF52058">
    <property type="entry name" value="L domain-like"/>
    <property type="match status" value="1"/>
</dbReference>
<name>A0AAD5SWH5_9FUNG</name>
<protein>
    <recommendedName>
        <fullName evidence="2">F-box/LRR-repeat protein 15-like leucin rich repeat domain-containing protein</fullName>
    </recommendedName>
</protein>
<proteinExistence type="predicted"/>
<dbReference type="EMBL" id="JADGJH010001438">
    <property type="protein sequence ID" value="KAJ3113553.1"/>
    <property type="molecule type" value="Genomic_DNA"/>
</dbReference>
<accession>A0AAD5SWH5</accession>
<feature type="compositionally biased region" description="Polar residues" evidence="1">
    <location>
        <begin position="86"/>
        <end position="107"/>
    </location>
</feature>
<dbReference type="GO" id="GO:0019005">
    <property type="term" value="C:SCF ubiquitin ligase complex"/>
    <property type="evidence" value="ECO:0007669"/>
    <property type="project" value="TreeGrafter"/>
</dbReference>
<feature type="compositionally biased region" description="Acidic residues" evidence="1">
    <location>
        <begin position="355"/>
        <end position="366"/>
    </location>
</feature>
<comment type="caution">
    <text evidence="3">The sequence shown here is derived from an EMBL/GenBank/DDBJ whole genome shotgun (WGS) entry which is preliminary data.</text>
</comment>
<evidence type="ECO:0000313" key="4">
    <source>
        <dbReference type="Proteomes" id="UP001211907"/>
    </source>
</evidence>
<dbReference type="PANTHER" id="PTHR13318">
    <property type="entry name" value="PARTNER OF PAIRED, ISOFORM B-RELATED"/>
    <property type="match status" value="1"/>
</dbReference>
<feature type="region of interest" description="Disordered" evidence="1">
    <location>
        <begin position="160"/>
        <end position="191"/>
    </location>
</feature>